<reference evidence="1 2" key="1">
    <citation type="journal article" date="2018" name="Nat. Biotechnol.">
        <title>A standardized bacterial taxonomy based on genome phylogeny substantially revises the tree of life.</title>
        <authorList>
            <person name="Parks D.H."/>
            <person name="Chuvochina M."/>
            <person name="Waite D.W."/>
            <person name="Rinke C."/>
            <person name="Skarshewski A."/>
            <person name="Chaumeil P.A."/>
            <person name="Hugenholtz P."/>
        </authorList>
    </citation>
    <scope>NUCLEOTIDE SEQUENCE [LARGE SCALE GENOMIC DNA]</scope>
    <source>
        <strain evidence="1">UBA8733</strain>
    </source>
</reference>
<sequence>MTKSICIINGHPDPDPKHLIHALCDAY</sequence>
<organism evidence="1 2">
    <name type="scientific">Hyphomonas adhaerens</name>
    <dbReference type="NCBI Taxonomy" id="81029"/>
    <lineage>
        <taxon>Bacteria</taxon>
        <taxon>Pseudomonadati</taxon>
        <taxon>Pseudomonadota</taxon>
        <taxon>Alphaproteobacteria</taxon>
        <taxon>Hyphomonadales</taxon>
        <taxon>Hyphomonadaceae</taxon>
        <taxon>Hyphomonas</taxon>
    </lineage>
</organism>
<dbReference type="AlphaFoldDB" id="A0A3B9GTA5"/>
<dbReference type="Proteomes" id="UP000259610">
    <property type="component" value="Unassembled WGS sequence"/>
</dbReference>
<protein>
    <submittedName>
        <fullName evidence="1">NAD(P)H dehydrogenase</fullName>
    </submittedName>
</protein>
<evidence type="ECO:0000313" key="2">
    <source>
        <dbReference type="Proteomes" id="UP000259610"/>
    </source>
</evidence>
<gene>
    <name evidence="1" type="ORF">DCG58_00740</name>
</gene>
<name>A0A3B9GTA5_9PROT</name>
<evidence type="ECO:0000313" key="1">
    <source>
        <dbReference type="EMBL" id="HAE25661.1"/>
    </source>
</evidence>
<accession>A0A3B9GTA5</accession>
<comment type="caution">
    <text evidence="1">The sequence shown here is derived from an EMBL/GenBank/DDBJ whole genome shotgun (WGS) entry which is preliminary data.</text>
</comment>
<feature type="non-terminal residue" evidence="1">
    <location>
        <position position="27"/>
    </location>
</feature>
<dbReference type="EMBL" id="DMAN01000017">
    <property type="protein sequence ID" value="HAE25661.1"/>
    <property type="molecule type" value="Genomic_DNA"/>
</dbReference>
<proteinExistence type="predicted"/>